<dbReference type="CDD" id="cd04301">
    <property type="entry name" value="NAT_SF"/>
    <property type="match status" value="1"/>
</dbReference>
<keyword evidence="3" id="KW-1185">Reference proteome</keyword>
<feature type="domain" description="N-acetyltransferase" evidence="1">
    <location>
        <begin position="143"/>
        <end position="281"/>
    </location>
</feature>
<sequence>MYIRHHRSDDLYPMAIIMAACDLRDPLAMIYRRSSLNNTNNTNTSTNNTNVYDPKRAARIWTDHVKSTKRSIELKVLQPGCICQVIVLDPEDHDTATLQDGVTDPRTTNPKITDPRVINTRDVVGFAIFKRCGVSSRALGWQAEGRRLPTRVRSFVVHSSLEVSRSWDSSISISRLAQYIQRLYTAPPRAALGIPDERWDIEAIYVLPHHQRRGFGTTLLRWVIDRAVEEGVQMCVWSTEAGRALYLNAGFTEVGTIDFTDMREGNDGGQGMVRIMTWRLPN</sequence>
<dbReference type="PROSITE" id="PS51257">
    <property type="entry name" value="PROKAR_LIPOPROTEIN"/>
    <property type="match status" value="1"/>
</dbReference>
<dbReference type="PANTHER" id="PTHR42791">
    <property type="entry name" value="GNAT FAMILY ACETYLTRANSFERASE"/>
    <property type="match status" value="1"/>
</dbReference>
<comment type="caution">
    <text evidence="2">The sequence shown here is derived from an EMBL/GenBank/DDBJ whole genome shotgun (WGS) entry which is preliminary data.</text>
</comment>
<gene>
    <name evidence="2" type="ORF">BGW36DRAFT_404116</name>
</gene>
<dbReference type="EMBL" id="JAJTJA010000002">
    <property type="protein sequence ID" value="KAH8703801.1"/>
    <property type="molecule type" value="Genomic_DNA"/>
</dbReference>
<dbReference type="AlphaFoldDB" id="A0AAD4L198"/>
<organism evidence="2 3">
    <name type="scientific">Talaromyces proteolyticus</name>
    <dbReference type="NCBI Taxonomy" id="1131652"/>
    <lineage>
        <taxon>Eukaryota</taxon>
        <taxon>Fungi</taxon>
        <taxon>Dikarya</taxon>
        <taxon>Ascomycota</taxon>
        <taxon>Pezizomycotina</taxon>
        <taxon>Eurotiomycetes</taxon>
        <taxon>Eurotiomycetidae</taxon>
        <taxon>Eurotiales</taxon>
        <taxon>Trichocomaceae</taxon>
        <taxon>Talaromyces</taxon>
        <taxon>Talaromyces sect. Bacilispori</taxon>
    </lineage>
</organism>
<dbReference type="Gene3D" id="3.40.630.30">
    <property type="match status" value="1"/>
</dbReference>
<accession>A0AAD4L198</accession>
<dbReference type="GeneID" id="70249205"/>
<dbReference type="InterPro" id="IPR052523">
    <property type="entry name" value="Trichothecene_AcTrans"/>
</dbReference>
<evidence type="ECO:0000313" key="3">
    <source>
        <dbReference type="Proteomes" id="UP001201262"/>
    </source>
</evidence>
<name>A0AAD4L198_9EURO</name>
<protein>
    <recommendedName>
        <fullName evidence="1">N-acetyltransferase domain-containing protein</fullName>
    </recommendedName>
</protein>
<dbReference type="GO" id="GO:0016747">
    <property type="term" value="F:acyltransferase activity, transferring groups other than amino-acyl groups"/>
    <property type="evidence" value="ECO:0007669"/>
    <property type="project" value="InterPro"/>
</dbReference>
<reference evidence="2" key="1">
    <citation type="submission" date="2021-12" db="EMBL/GenBank/DDBJ databases">
        <title>Convergent genome expansion in fungi linked to evolution of root-endophyte symbiosis.</title>
        <authorList>
            <consortium name="DOE Joint Genome Institute"/>
            <person name="Ke Y.-H."/>
            <person name="Bonito G."/>
            <person name="Liao H.-L."/>
            <person name="Looney B."/>
            <person name="Rojas-Flechas A."/>
            <person name="Nash J."/>
            <person name="Hameed K."/>
            <person name="Schadt C."/>
            <person name="Martin F."/>
            <person name="Crous P.W."/>
            <person name="Miettinen O."/>
            <person name="Magnuson J.K."/>
            <person name="Labbe J."/>
            <person name="Jacobson D."/>
            <person name="Doktycz M.J."/>
            <person name="Veneault-Fourrey C."/>
            <person name="Kuo A."/>
            <person name="Mondo S."/>
            <person name="Calhoun S."/>
            <person name="Riley R."/>
            <person name="Ohm R."/>
            <person name="LaButti K."/>
            <person name="Andreopoulos B."/>
            <person name="Pangilinan J."/>
            <person name="Nolan M."/>
            <person name="Tritt A."/>
            <person name="Clum A."/>
            <person name="Lipzen A."/>
            <person name="Daum C."/>
            <person name="Barry K."/>
            <person name="Grigoriev I.V."/>
            <person name="Vilgalys R."/>
        </authorList>
    </citation>
    <scope>NUCLEOTIDE SEQUENCE</scope>
    <source>
        <strain evidence="2">PMI_201</strain>
    </source>
</reference>
<dbReference type="Pfam" id="PF00583">
    <property type="entry name" value="Acetyltransf_1"/>
    <property type="match status" value="1"/>
</dbReference>
<evidence type="ECO:0000313" key="2">
    <source>
        <dbReference type="EMBL" id="KAH8703801.1"/>
    </source>
</evidence>
<evidence type="ECO:0000259" key="1">
    <source>
        <dbReference type="PROSITE" id="PS51186"/>
    </source>
</evidence>
<proteinExistence type="predicted"/>
<dbReference type="Proteomes" id="UP001201262">
    <property type="component" value="Unassembled WGS sequence"/>
</dbReference>
<dbReference type="InterPro" id="IPR016181">
    <property type="entry name" value="Acyl_CoA_acyltransferase"/>
</dbReference>
<dbReference type="RefSeq" id="XP_046076819.1">
    <property type="nucleotide sequence ID" value="XM_046218918.1"/>
</dbReference>
<dbReference type="InterPro" id="IPR000182">
    <property type="entry name" value="GNAT_dom"/>
</dbReference>
<dbReference type="PROSITE" id="PS51186">
    <property type="entry name" value="GNAT"/>
    <property type="match status" value="1"/>
</dbReference>
<dbReference type="SUPFAM" id="SSF55729">
    <property type="entry name" value="Acyl-CoA N-acyltransferases (Nat)"/>
    <property type="match status" value="1"/>
</dbReference>
<dbReference type="PANTHER" id="PTHR42791:SF2">
    <property type="entry name" value="N-ACETYLTRANSFERASE DOMAIN-CONTAINING PROTEIN"/>
    <property type="match status" value="1"/>
</dbReference>